<proteinExistence type="predicted"/>
<keyword evidence="1" id="KW-0472">Membrane</keyword>
<organism evidence="3 4">
    <name type="scientific">Methanoculleus caldifontis</name>
    <dbReference type="NCBI Taxonomy" id="2651577"/>
    <lineage>
        <taxon>Archaea</taxon>
        <taxon>Methanobacteriati</taxon>
        <taxon>Methanobacteriota</taxon>
        <taxon>Stenosarchaea group</taxon>
        <taxon>Methanomicrobia</taxon>
        <taxon>Methanomicrobiales</taxon>
        <taxon>Methanomicrobiaceae</taxon>
        <taxon>Methanoculleus</taxon>
    </lineage>
</organism>
<keyword evidence="1" id="KW-0812">Transmembrane</keyword>
<evidence type="ECO:0000259" key="2">
    <source>
        <dbReference type="Pfam" id="PF07760"/>
    </source>
</evidence>
<gene>
    <name evidence="3" type="ORF">F8E02_08895</name>
</gene>
<dbReference type="InterPro" id="IPR011674">
    <property type="entry name" value="DUF1616"/>
</dbReference>
<feature type="transmembrane region" description="Helical" evidence="1">
    <location>
        <begin position="76"/>
        <end position="97"/>
    </location>
</feature>
<dbReference type="Proteomes" id="UP001281203">
    <property type="component" value="Unassembled WGS sequence"/>
</dbReference>
<dbReference type="EMBL" id="WBKO01000002">
    <property type="protein sequence ID" value="MDV2482110.1"/>
    <property type="molecule type" value="Genomic_DNA"/>
</dbReference>
<reference evidence="3 4" key="1">
    <citation type="submission" date="2019-10" db="EMBL/GenBank/DDBJ databases">
        <title>Isolation and characterization of Methanoculleus sp. Wushi-C6 from a hot spring well.</title>
        <authorList>
            <person name="Chen S.-C."/>
            <person name="Lan Z.-H."/>
            <person name="You Y.-T."/>
            <person name="Lai M.-C."/>
        </authorList>
    </citation>
    <scope>NUCLEOTIDE SEQUENCE [LARGE SCALE GENOMIC DNA]</scope>
    <source>
        <strain evidence="3 4">Wushi-C6</strain>
    </source>
</reference>
<dbReference type="RefSeq" id="WP_317065173.1">
    <property type="nucleotide sequence ID" value="NZ_WBKO01000002.1"/>
</dbReference>
<dbReference type="Pfam" id="PF07760">
    <property type="entry name" value="DUF1616"/>
    <property type="match status" value="1"/>
</dbReference>
<evidence type="ECO:0000313" key="4">
    <source>
        <dbReference type="Proteomes" id="UP001281203"/>
    </source>
</evidence>
<accession>A0ABU3X226</accession>
<keyword evidence="1" id="KW-1133">Transmembrane helix</keyword>
<feature type="domain" description="DUF1616" evidence="2">
    <location>
        <begin position="61"/>
        <end position="230"/>
    </location>
</feature>
<protein>
    <submittedName>
        <fullName evidence="3">DUF1616 domain-containing protein</fullName>
    </submittedName>
</protein>
<comment type="caution">
    <text evidence="3">The sequence shown here is derived from an EMBL/GenBank/DDBJ whole genome shotgun (WGS) entry which is preliminary data.</text>
</comment>
<name>A0ABU3X226_9EURY</name>
<feature type="transmembrane region" description="Helical" evidence="1">
    <location>
        <begin position="29"/>
        <end position="46"/>
    </location>
</feature>
<evidence type="ECO:0000313" key="3">
    <source>
        <dbReference type="EMBL" id="MDV2482110.1"/>
    </source>
</evidence>
<evidence type="ECO:0000256" key="1">
    <source>
        <dbReference type="SAM" id="Phobius"/>
    </source>
</evidence>
<sequence>MPSEASAGPLSDLLYSCALPPDPTGIHPALPALFPGCLLIAVFLLAQSGPGGTGHPHAAEKRERAPGSSTPRTEQVLSLLLIAAVLLATATTVYIVVNPQEGERFTEFYILGPTGKAANYPTEFMAGTPQTVIIGIGNHESRDITYTVQTFAVKSRFNGATNKSVIVSATPLDRFSVTVPNNRTVEQPYTFRIMDSDVDRLEFLLFMEAPQAEIPVANLTRAGYRNLHLLLRVH</sequence>
<keyword evidence="4" id="KW-1185">Reference proteome</keyword>